<feature type="compositionally biased region" description="Basic and acidic residues" evidence="12">
    <location>
        <begin position="543"/>
        <end position="553"/>
    </location>
</feature>
<dbReference type="Proteomes" id="UP001342314">
    <property type="component" value="Unassembled WGS sequence"/>
</dbReference>
<feature type="compositionally biased region" description="Basic and acidic residues" evidence="12">
    <location>
        <begin position="699"/>
        <end position="717"/>
    </location>
</feature>
<feature type="region of interest" description="Disordered" evidence="12">
    <location>
        <begin position="687"/>
        <end position="717"/>
    </location>
</feature>
<keyword evidence="6 11" id="KW-0285">Flavoprotein</keyword>
<evidence type="ECO:0000256" key="7">
    <source>
        <dbReference type="ARBA" id="ARBA00022643"/>
    </source>
</evidence>
<feature type="region of interest" description="Disordered" evidence="12">
    <location>
        <begin position="520"/>
        <end position="553"/>
    </location>
</feature>
<evidence type="ECO:0000256" key="8">
    <source>
        <dbReference type="ARBA" id="ARBA00023002"/>
    </source>
</evidence>
<feature type="compositionally biased region" description="Low complexity" evidence="12">
    <location>
        <begin position="18"/>
        <end position="31"/>
    </location>
</feature>
<dbReference type="PROSITE" id="PS00912">
    <property type="entry name" value="DHODEHASE_2"/>
    <property type="match status" value="1"/>
</dbReference>
<dbReference type="CDD" id="cd04738">
    <property type="entry name" value="DHOD_2_like"/>
    <property type="match status" value="1"/>
</dbReference>
<evidence type="ECO:0000259" key="13">
    <source>
        <dbReference type="Pfam" id="PF01180"/>
    </source>
</evidence>
<dbReference type="Pfam" id="PF01180">
    <property type="entry name" value="DHO_dh"/>
    <property type="match status" value="1"/>
</dbReference>
<evidence type="ECO:0000256" key="6">
    <source>
        <dbReference type="ARBA" id="ARBA00022630"/>
    </source>
</evidence>
<feature type="region of interest" description="Disordered" evidence="12">
    <location>
        <begin position="602"/>
        <end position="657"/>
    </location>
</feature>
<evidence type="ECO:0000313" key="15">
    <source>
        <dbReference type="Proteomes" id="UP001342314"/>
    </source>
</evidence>
<feature type="compositionally biased region" description="Pro residues" evidence="12">
    <location>
        <begin position="32"/>
        <end position="59"/>
    </location>
</feature>
<name>A0AAV5GN63_9BASI</name>
<evidence type="ECO:0000256" key="2">
    <source>
        <dbReference type="ARBA" id="ARBA00005161"/>
    </source>
</evidence>
<proteinExistence type="inferred from homology"/>
<evidence type="ECO:0000256" key="3">
    <source>
        <dbReference type="ARBA" id="ARBA00005359"/>
    </source>
</evidence>
<keyword evidence="15" id="KW-1185">Reference proteome</keyword>
<keyword evidence="9" id="KW-0472">Membrane</keyword>
<protein>
    <recommendedName>
        <fullName evidence="5 11">Dihydroorotate dehydrogenase (quinone), mitochondrial</fullName>
        <shortName evidence="11">DHOdehase</shortName>
        <ecNumber evidence="4 11">1.3.5.2</ecNumber>
    </recommendedName>
</protein>
<dbReference type="InterPro" id="IPR001295">
    <property type="entry name" value="Dihydroorotate_DH_CS"/>
</dbReference>
<comment type="cofactor">
    <cofactor evidence="11">
        <name>FMN</name>
        <dbReference type="ChEBI" id="CHEBI:58210"/>
    </cofactor>
    <text evidence="11">Binds 1 FMN per subunit.</text>
</comment>
<evidence type="ECO:0000313" key="14">
    <source>
        <dbReference type="EMBL" id="GJN90128.1"/>
    </source>
</evidence>
<evidence type="ECO:0000256" key="4">
    <source>
        <dbReference type="ARBA" id="ARBA00012791"/>
    </source>
</evidence>
<evidence type="ECO:0000256" key="12">
    <source>
        <dbReference type="SAM" id="MobiDB-lite"/>
    </source>
</evidence>
<dbReference type="InterPro" id="IPR005719">
    <property type="entry name" value="Dihydroorotate_DH_2"/>
</dbReference>
<dbReference type="PANTHER" id="PTHR48109">
    <property type="entry name" value="DIHYDROOROTATE DEHYDROGENASE (QUINONE), MITOCHONDRIAL-RELATED"/>
    <property type="match status" value="1"/>
</dbReference>
<dbReference type="GO" id="GO:0005743">
    <property type="term" value="C:mitochondrial inner membrane"/>
    <property type="evidence" value="ECO:0007669"/>
    <property type="project" value="UniProtKB-SubCell"/>
</dbReference>
<dbReference type="PANTHER" id="PTHR48109:SF4">
    <property type="entry name" value="DIHYDROOROTATE DEHYDROGENASE (QUINONE), MITOCHONDRIAL"/>
    <property type="match status" value="1"/>
</dbReference>
<accession>A0AAV5GN63</accession>
<comment type="catalytic activity">
    <reaction evidence="10 11">
        <text>(S)-dihydroorotate + a quinone = orotate + a quinol</text>
        <dbReference type="Rhea" id="RHEA:30187"/>
        <dbReference type="ChEBI" id="CHEBI:24646"/>
        <dbReference type="ChEBI" id="CHEBI:30839"/>
        <dbReference type="ChEBI" id="CHEBI:30864"/>
        <dbReference type="ChEBI" id="CHEBI:132124"/>
        <dbReference type="EC" id="1.3.5.2"/>
    </reaction>
</comment>
<comment type="caution">
    <text evidence="14">The sequence shown here is derived from an EMBL/GenBank/DDBJ whole genome shotgun (WGS) entry which is preliminary data.</text>
</comment>
<feature type="compositionally biased region" description="Low complexity" evidence="12">
    <location>
        <begin position="607"/>
        <end position="632"/>
    </location>
</feature>
<keyword evidence="11" id="KW-0496">Mitochondrion</keyword>
<keyword evidence="11" id="KW-0999">Mitochondrion inner membrane</keyword>
<sequence>MLRVAARRALVPRAALSARLQSTLPKPDAATPLPPPTAPAGNAPPLPPPGPQPAVPQPSPTVAESTPAPAPAAPSSRSSGPGAGKRLKSLLVSSALFLGTGAFLAYAYDSRAGVHRWLIQPAFMALTKDDPELAHEIAVKILSKNVGPVDCGVDDERLAFELWGKKFSNPIGIAAGFDKHAEAIDGLFNLGFGYVEVGSITPVPQPGNPKPRVFRVPESNSVVNRYGFNSEGHAAALARLRQRVINFVYDYAPSLPASLFPAPPATPTSVEDFDPIRSYLASPEAAGAAPADAVGLPRSLSPGKVLGLNLGKNKVSDPDSIDDFVKGIAALGPYADVLIVNVSSPNTPGLRNLQRKGMLSELLEGVVQARDLLPTSIKPPVLVKVAPDLDDGQISDIAYAVTTSKVDGVIVSNTTISRPASAGTSPTLKETGGLSGPPVKALALRALSALYEQTDGKIPLVGCGGIASGQDALDYAKAGASLVQLYTGFLYGGVGLPRRIKDELAELLRKEGKTWKDVVGSGRAKAVPPPPAPAVAVSQKADGLSEKPTEEDFQKQLGEAKVELEALIKELAQSDAAPPATAGESAAAPVATTVAQPATTPVPVPAPVAESLPTSAASPAVAPGPVSSAGPVPVSPSSPAPTASSPNPAPPIAKTAPASKIDDLPLAAPAQAILDDKAISALLDPAKAQVETGVVPTPEGKKDVGEEPKKQDDKRWV</sequence>
<evidence type="ECO:0000256" key="1">
    <source>
        <dbReference type="ARBA" id="ARBA00004370"/>
    </source>
</evidence>
<dbReference type="GO" id="GO:0009220">
    <property type="term" value="P:pyrimidine ribonucleotide biosynthetic process"/>
    <property type="evidence" value="ECO:0007669"/>
    <property type="project" value="TreeGrafter"/>
</dbReference>
<dbReference type="InterPro" id="IPR013785">
    <property type="entry name" value="Aldolase_TIM"/>
</dbReference>
<comment type="subcellular location">
    <subcellularLocation>
        <location evidence="1">Membrane</location>
    </subcellularLocation>
    <subcellularLocation>
        <location evidence="11">Mitochondrion inner membrane</location>
        <topology evidence="11">Single-pass membrane protein</topology>
    </subcellularLocation>
</comment>
<reference evidence="14 15" key="1">
    <citation type="submission" date="2021-12" db="EMBL/GenBank/DDBJ databases">
        <title>High titer production of polyol ester of fatty acids by Rhodotorula paludigena BS15 towards product separation-free biomass refinery.</title>
        <authorList>
            <person name="Mano J."/>
            <person name="Ono H."/>
            <person name="Tanaka T."/>
            <person name="Naito K."/>
            <person name="Sushida H."/>
            <person name="Ike M."/>
            <person name="Tokuyasu K."/>
            <person name="Kitaoka M."/>
        </authorList>
    </citation>
    <scope>NUCLEOTIDE SEQUENCE [LARGE SCALE GENOMIC DNA]</scope>
    <source>
        <strain evidence="14 15">BS15</strain>
    </source>
</reference>
<feature type="region of interest" description="Disordered" evidence="12">
    <location>
        <begin position="18"/>
        <end position="84"/>
    </location>
</feature>
<comment type="pathway">
    <text evidence="2 11">Pyrimidine metabolism; UMP biosynthesis via de novo pathway; orotate from (S)-dihydroorotate (quinone route): step 1/1.</text>
</comment>
<dbReference type="GO" id="GO:0006207">
    <property type="term" value="P:'de novo' pyrimidine nucleobase biosynthetic process"/>
    <property type="evidence" value="ECO:0007669"/>
    <property type="project" value="InterPro"/>
</dbReference>
<dbReference type="PROSITE" id="PS00911">
    <property type="entry name" value="DHODEHASE_1"/>
    <property type="match status" value="1"/>
</dbReference>
<evidence type="ECO:0000256" key="10">
    <source>
        <dbReference type="ARBA" id="ARBA00048639"/>
    </source>
</evidence>
<evidence type="ECO:0000256" key="5">
    <source>
        <dbReference type="ARBA" id="ARBA00017599"/>
    </source>
</evidence>
<comment type="similarity">
    <text evidence="3 11">Belongs to the dihydroorotate dehydrogenase family. Type 2 subfamily.</text>
</comment>
<dbReference type="EMBL" id="BQKY01000006">
    <property type="protein sequence ID" value="GJN90128.1"/>
    <property type="molecule type" value="Genomic_DNA"/>
</dbReference>
<evidence type="ECO:0000256" key="9">
    <source>
        <dbReference type="ARBA" id="ARBA00023136"/>
    </source>
</evidence>
<keyword evidence="7 11" id="KW-0288">FMN</keyword>
<dbReference type="InterPro" id="IPR005720">
    <property type="entry name" value="Dihydroorotate_DH_cat"/>
</dbReference>
<gene>
    <name evidence="14" type="ORF">Rhopal_003127-T1</name>
</gene>
<dbReference type="Gene3D" id="3.20.20.70">
    <property type="entry name" value="Aldolase class I"/>
    <property type="match status" value="1"/>
</dbReference>
<dbReference type="InterPro" id="IPR050074">
    <property type="entry name" value="DHO_dehydrogenase"/>
</dbReference>
<dbReference type="SUPFAM" id="SSF51395">
    <property type="entry name" value="FMN-linked oxidoreductases"/>
    <property type="match status" value="1"/>
</dbReference>
<organism evidence="14 15">
    <name type="scientific">Rhodotorula paludigena</name>
    <dbReference type="NCBI Taxonomy" id="86838"/>
    <lineage>
        <taxon>Eukaryota</taxon>
        <taxon>Fungi</taxon>
        <taxon>Dikarya</taxon>
        <taxon>Basidiomycota</taxon>
        <taxon>Pucciniomycotina</taxon>
        <taxon>Microbotryomycetes</taxon>
        <taxon>Sporidiobolales</taxon>
        <taxon>Sporidiobolaceae</taxon>
        <taxon>Rhodotorula</taxon>
    </lineage>
</organism>
<keyword evidence="8 11" id="KW-0560">Oxidoreductase</keyword>
<dbReference type="GO" id="GO:0106430">
    <property type="term" value="F:dihydroorotate dehydrogenase (quinone) activity"/>
    <property type="evidence" value="ECO:0007669"/>
    <property type="project" value="UniProtKB-EC"/>
</dbReference>
<feature type="domain" description="Dihydroorotate dehydrogenase catalytic" evidence="13">
    <location>
        <begin position="158"/>
        <end position="508"/>
    </location>
</feature>
<evidence type="ECO:0000256" key="11">
    <source>
        <dbReference type="RuleBase" id="RU361255"/>
    </source>
</evidence>
<dbReference type="EC" id="1.3.5.2" evidence="4 11"/>
<dbReference type="AlphaFoldDB" id="A0AAV5GN63"/>
<dbReference type="NCBIfam" id="TIGR01036">
    <property type="entry name" value="pyrD_sub2"/>
    <property type="match status" value="1"/>
</dbReference>
<feature type="compositionally biased region" description="Low complexity" evidence="12">
    <location>
        <begin position="60"/>
        <end position="80"/>
    </location>
</feature>